<gene>
    <name evidence="1" type="ORF">T4D_16069</name>
</gene>
<comment type="caution">
    <text evidence="1">The sequence shown here is derived from an EMBL/GenBank/DDBJ whole genome shotgun (WGS) entry which is preliminary data.</text>
</comment>
<name>A0A0V1ER75_TRIPS</name>
<evidence type="ECO:0000313" key="2">
    <source>
        <dbReference type="Proteomes" id="UP000054995"/>
    </source>
</evidence>
<reference evidence="1 2" key="1">
    <citation type="submission" date="2015-01" db="EMBL/GenBank/DDBJ databases">
        <title>Evolution of Trichinella species and genotypes.</title>
        <authorList>
            <person name="Korhonen P.K."/>
            <person name="Edoardo P."/>
            <person name="Giuseppe L.R."/>
            <person name="Gasser R.B."/>
        </authorList>
    </citation>
    <scope>NUCLEOTIDE SEQUENCE [LARGE SCALE GENOMIC DNA]</scope>
    <source>
        <strain evidence="1">ISS470</strain>
    </source>
</reference>
<dbReference type="AlphaFoldDB" id="A0A0V1ER75"/>
<organism evidence="1 2">
    <name type="scientific">Trichinella pseudospiralis</name>
    <name type="common">Parasitic roundworm</name>
    <dbReference type="NCBI Taxonomy" id="6337"/>
    <lineage>
        <taxon>Eukaryota</taxon>
        <taxon>Metazoa</taxon>
        <taxon>Ecdysozoa</taxon>
        <taxon>Nematoda</taxon>
        <taxon>Enoplea</taxon>
        <taxon>Dorylaimia</taxon>
        <taxon>Trichinellida</taxon>
        <taxon>Trichinellidae</taxon>
        <taxon>Trichinella</taxon>
    </lineage>
</organism>
<protein>
    <submittedName>
        <fullName evidence="1">Uncharacterized protein</fullName>
    </submittedName>
</protein>
<keyword evidence="2" id="KW-1185">Reference proteome</keyword>
<accession>A0A0V1ER75</accession>
<dbReference type="Proteomes" id="UP000054995">
    <property type="component" value="Unassembled WGS sequence"/>
</dbReference>
<evidence type="ECO:0000313" key="1">
    <source>
        <dbReference type="EMBL" id="KRY76256.1"/>
    </source>
</evidence>
<proteinExistence type="predicted"/>
<dbReference type="EMBL" id="JYDT01000916">
    <property type="protein sequence ID" value="KRY76256.1"/>
    <property type="molecule type" value="Genomic_DNA"/>
</dbReference>
<sequence>MSTEFSLKSYGDPMFFYNISSNTLYCNVRPG</sequence>